<keyword evidence="5" id="KW-0443">Lipid metabolism</keyword>
<dbReference type="SMART" id="SM00563">
    <property type="entry name" value="PlsC"/>
    <property type="match status" value="1"/>
</dbReference>
<dbReference type="PANTHER" id="PTHR23063">
    <property type="entry name" value="PHOSPHOLIPID ACYLTRANSFERASE"/>
    <property type="match status" value="1"/>
</dbReference>
<keyword evidence="4 8" id="KW-1133">Transmembrane helix</keyword>
<accession>A0A382AYF2</accession>
<dbReference type="GO" id="GO:0006629">
    <property type="term" value="P:lipid metabolic process"/>
    <property type="evidence" value="ECO:0007669"/>
    <property type="project" value="UniProtKB-KW"/>
</dbReference>
<feature type="transmembrane region" description="Helical" evidence="8">
    <location>
        <begin position="12"/>
        <end position="33"/>
    </location>
</feature>
<dbReference type="AlphaFoldDB" id="A0A382AYF2"/>
<keyword evidence="3 8" id="KW-0812">Transmembrane</keyword>
<comment type="subcellular location">
    <subcellularLocation>
        <location evidence="1">Membrane</location>
    </subcellularLocation>
</comment>
<feature type="domain" description="Phospholipid/glycerol acyltransferase" evidence="9">
    <location>
        <begin position="73"/>
        <end position="185"/>
    </location>
</feature>
<dbReference type="GO" id="GO:0016020">
    <property type="term" value="C:membrane"/>
    <property type="evidence" value="ECO:0007669"/>
    <property type="project" value="UniProtKB-SubCell"/>
</dbReference>
<dbReference type="SUPFAM" id="SSF69593">
    <property type="entry name" value="Glycerol-3-phosphate (1)-acyltransferase"/>
    <property type="match status" value="1"/>
</dbReference>
<evidence type="ECO:0000256" key="2">
    <source>
        <dbReference type="ARBA" id="ARBA00022679"/>
    </source>
</evidence>
<reference evidence="10" key="1">
    <citation type="submission" date="2018-05" db="EMBL/GenBank/DDBJ databases">
        <authorList>
            <person name="Lanie J.A."/>
            <person name="Ng W.-L."/>
            <person name="Kazmierczak K.M."/>
            <person name="Andrzejewski T.M."/>
            <person name="Davidsen T.M."/>
            <person name="Wayne K.J."/>
            <person name="Tettelin H."/>
            <person name="Glass J.I."/>
            <person name="Rusch D."/>
            <person name="Podicherti R."/>
            <person name="Tsui H.-C.T."/>
            <person name="Winkler M.E."/>
        </authorList>
    </citation>
    <scope>NUCLEOTIDE SEQUENCE</scope>
</reference>
<dbReference type="GO" id="GO:0016746">
    <property type="term" value="F:acyltransferase activity"/>
    <property type="evidence" value="ECO:0007669"/>
    <property type="project" value="UniProtKB-KW"/>
</dbReference>
<proteinExistence type="predicted"/>
<evidence type="ECO:0000256" key="5">
    <source>
        <dbReference type="ARBA" id="ARBA00023098"/>
    </source>
</evidence>
<name>A0A382AYF2_9ZZZZ</name>
<evidence type="ECO:0000256" key="7">
    <source>
        <dbReference type="ARBA" id="ARBA00023315"/>
    </source>
</evidence>
<evidence type="ECO:0000259" key="9">
    <source>
        <dbReference type="SMART" id="SM00563"/>
    </source>
</evidence>
<dbReference type="EMBL" id="UINC01027192">
    <property type="protein sequence ID" value="SVB06033.1"/>
    <property type="molecule type" value="Genomic_DNA"/>
</dbReference>
<dbReference type="PANTHER" id="PTHR23063:SF52">
    <property type="entry name" value="LYSOPHOSPHATIDYLCHOLINE ACYLTRANSFERASE"/>
    <property type="match status" value="1"/>
</dbReference>
<evidence type="ECO:0000256" key="8">
    <source>
        <dbReference type="SAM" id="Phobius"/>
    </source>
</evidence>
<sequence>MGYLLAITRMLVLVPTYICFGLIGFALLFICFLSKENYYRTVVVFSRLWAQCSCLLLNIKVKVNHESMVAPGSLIIANHVGAPDIFVMGSCFLSFFVSKAEVRRWPFVGWLTQLGATIFVDRNRKQQVRLTVDQIQCRLKAKCSVILFPEAQATDGKDILPFKSSHFEAAIQTGKPVVPVVVYYHDNRKPSVACWYNINFLTHLIRLLKQQQLDVTVQILPSLQGETDRRILANKCYDIMRNAHLTLAKQTEY</sequence>
<organism evidence="10">
    <name type="scientific">marine metagenome</name>
    <dbReference type="NCBI Taxonomy" id="408172"/>
    <lineage>
        <taxon>unclassified sequences</taxon>
        <taxon>metagenomes</taxon>
        <taxon>ecological metagenomes</taxon>
    </lineage>
</organism>
<evidence type="ECO:0000256" key="3">
    <source>
        <dbReference type="ARBA" id="ARBA00022692"/>
    </source>
</evidence>
<keyword evidence="2" id="KW-0808">Transferase</keyword>
<dbReference type="Pfam" id="PF01553">
    <property type="entry name" value="Acyltransferase"/>
    <property type="match status" value="1"/>
</dbReference>
<keyword evidence="6 8" id="KW-0472">Membrane</keyword>
<dbReference type="InterPro" id="IPR002123">
    <property type="entry name" value="Plipid/glycerol_acylTrfase"/>
</dbReference>
<evidence type="ECO:0000313" key="10">
    <source>
        <dbReference type="EMBL" id="SVB06033.1"/>
    </source>
</evidence>
<protein>
    <recommendedName>
        <fullName evidence="9">Phospholipid/glycerol acyltransferase domain-containing protein</fullName>
    </recommendedName>
</protein>
<evidence type="ECO:0000256" key="1">
    <source>
        <dbReference type="ARBA" id="ARBA00004370"/>
    </source>
</evidence>
<evidence type="ECO:0000256" key="6">
    <source>
        <dbReference type="ARBA" id="ARBA00023136"/>
    </source>
</evidence>
<dbReference type="CDD" id="cd07989">
    <property type="entry name" value="LPLAT_AGPAT-like"/>
    <property type="match status" value="1"/>
</dbReference>
<gene>
    <name evidence="10" type="ORF">METZ01_LOCUS158887</name>
</gene>
<evidence type="ECO:0000256" key="4">
    <source>
        <dbReference type="ARBA" id="ARBA00022989"/>
    </source>
</evidence>
<keyword evidence="7" id="KW-0012">Acyltransferase</keyword>